<dbReference type="InterPro" id="IPR001851">
    <property type="entry name" value="ABC_transp_permease"/>
</dbReference>
<dbReference type="STRING" id="765177.Desmu_0018"/>
<feature type="transmembrane region" description="Helical" evidence="6">
    <location>
        <begin position="21"/>
        <end position="40"/>
    </location>
</feature>
<dbReference type="eggNOG" id="arCOG00260">
    <property type="taxonomic scope" value="Archaea"/>
</dbReference>
<evidence type="ECO:0000313" key="8">
    <source>
        <dbReference type="Proteomes" id="UP000001068"/>
    </source>
</evidence>
<dbReference type="GO" id="GO:0005886">
    <property type="term" value="C:plasma membrane"/>
    <property type="evidence" value="ECO:0007669"/>
    <property type="project" value="UniProtKB-SubCell"/>
</dbReference>
<dbReference type="PANTHER" id="PTHR47089">
    <property type="entry name" value="ABC TRANSPORTER, PERMEASE PROTEIN"/>
    <property type="match status" value="1"/>
</dbReference>
<feature type="transmembrane region" description="Helical" evidence="6">
    <location>
        <begin position="112"/>
        <end position="131"/>
    </location>
</feature>
<protein>
    <submittedName>
        <fullName evidence="7">Nucleoside ABC transporter membrane protein</fullName>
    </submittedName>
</protein>
<keyword evidence="2" id="KW-1003">Cell membrane</keyword>
<feature type="transmembrane region" description="Helical" evidence="6">
    <location>
        <begin position="143"/>
        <end position="162"/>
    </location>
</feature>
<dbReference type="CDD" id="cd06580">
    <property type="entry name" value="TM_PBP1_transp_TpRbsC_like"/>
    <property type="match status" value="1"/>
</dbReference>
<dbReference type="EMBL" id="CP002363">
    <property type="protein sequence ID" value="ADV64337.1"/>
    <property type="molecule type" value="Genomic_DNA"/>
</dbReference>
<dbReference type="RefSeq" id="WP_013561559.1">
    <property type="nucleotide sequence ID" value="NC_014961.1"/>
</dbReference>
<keyword evidence="3 6" id="KW-0812">Transmembrane</keyword>
<feature type="transmembrane region" description="Helical" evidence="6">
    <location>
        <begin position="263"/>
        <end position="280"/>
    </location>
</feature>
<reference evidence="8" key="1">
    <citation type="submission" date="2010-11" db="EMBL/GenBank/DDBJ databases">
        <title>The complete genome of Desulfurococcus mucosus DSM 2162.</title>
        <authorList>
            <consortium name="US DOE Joint Genome Institute (JGI-PGF)"/>
            <person name="Lucas S."/>
            <person name="Copeland A."/>
            <person name="Lapidus A."/>
            <person name="Bruce D."/>
            <person name="Goodwin L."/>
            <person name="Pitluck S."/>
            <person name="Kyrpides N."/>
            <person name="Mavromatis K."/>
            <person name="Pagani I."/>
            <person name="Ivanova N."/>
            <person name="Ovchinnikova G."/>
            <person name="Chertkov O."/>
            <person name="Held B."/>
            <person name="Brettin T."/>
            <person name="Detter J.C."/>
            <person name="Tapia R."/>
            <person name="Han C."/>
            <person name="Land M."/>
            <person name="Hauser L."/>
            <person name="Markowitz V."/>
            <person name="Cheng J.-F."/>
            <person name="Hugenholtz P."/>
            <person name="Woyke T."/>
            <person name="Wu D."/>
            <person name="Wirth R."/>
            <person name="Bilek Y."/>
            <person name="Hader T."/>
            <person name="Klenk H.-P."/>
            <person name="Eisen J.A."/>
        </authorList>
    </citation>
    <scope>NUCLEOTIDE SEQUENCE [LARGE SCALE GENOMIC DNA]</scope>
    <source>
        <strain evidence="8">ATCC 35584 / DSM 2162 / JCM 9187 / O7/1</strain>
    </source>
</reference>
<name>E8RA59_DESM0</name>
<dbReference type="OrthoDB" id="86231at2157"/>
<dbReference type="Pfam" id="PF02653">
    <property type="entry name" value="BPD_transp_2"/>
    <property type="match status" value="1"/>
</dbReference>
<feature type="transmembrane region" description="Helical" evidence="6">
    <location>
        <begin position="60"/>
        <end position="81"/>
    </location>
</feature>
<dbReference type="GO" id="GO:0022857">
    <property type="term" value="F:transmembrane transporter activity"/>
    <property type="evidence" value="ECO:0007669"/>
    <property type="project" value="InterPro"/>
</dbReference>
<evidence type="ECO:0000256" key="6">
    <source>
        <dbReference type="SAM" id="Phobius"/>
    </source>
</evidence>
<feature type="transmembrane region" description="Helical" evidence="6">
    <location>
        <begin position="233"/>
        <end position="257"/>
    </location>
</feature>
<evidence type="ECO:0000256" key="1">
    <source>
        <dbReference type="ARBA" id="ARBA00004651"/>
    </source>
</evidence>
<feature type="transmembrane region" description="Helical" evidence="6">
    <location>
        <begin position="88"/>
        <end position="106"/>
    </location>
</feature>
<comment type="subcellular location">
    <subcellularLocation>
        <location evidence="1">Cell membrane</location>
        <topology evidence="1">Multi-pass membrane protein</topology>
    </subcellularLocation>
</comment>
<dbReference type="Proteomes" id="UP000001068">
    <property type="component" value="Chromosome"/>
</dbReference>
<proteinExistence type="predicted"/>
<evidence type="ECO:0000313" key="7">
    <source>
        <dbReference type="EMBL" id="ADV64337.1"/>
    </source>
</evidence>
<dbReference type="HOGENOM" id="CLU_040769_0_2_2"/>
<sequence length="344" mass="36525" precursor="true">MHREILLAKITRVIAEEALSLLIGFAAAAAVLLVSGYDPLRVFSIMFSEGFRNWRILMEQSTPVIATGLAFSIPMLAGLFNIGGESQLYIGAFTGLVATYTVYNAVGQPLLASFAGILLGALAGGLWGLIVGYLRTYRSVNEVVVAIMMNWATYYLVLYLIVSRFTDPVYSHMSVFVPQPARLPGVAGFTIISIVAVLVYLALKYSGLGYSIRAVGLNPKASLYAGFNIGRTLLSTMALAGGIAGLGGALFVVSTIYSIDTTMSSIHGLGFLGIGIGLLGRNNPIGIVLAGLFISGLQFGGQWVELRTGAPPYLTDVVIGVVVMALSATYVYELIASRMRRGGE</sequence>
<feature type="transmembrane region" description="Helical" evidence="6">
    <location>
        <begin position="182"/>
        <end position="203"/>
    </location>
</feature>
<keyword evidence="8" id="KW-1185">Reference proteome</keyword>
<keyword evidence="4 6" id="KW-1133">Transmembrane helix</keyword>
<organism evidence="7 8">
    <name type="scientific">Desulfurococcus mucosus (strain ATCC 35584 / DSM 2162 / JCM 9187 / O7/1)</name>
    <dbReference type="NCBI Taxonomy" id="765177"/>
    <lineage>
        <taxon>Archaea</taxon>
        <taxon>Thermoproteota</taxon>
        <taxon>Thermoprotei</taxon>
        <taxon>Desulfurococcales</taxon>
        <taxon>Desulfurococcaceae</taxon>
        <taxon>Desulfurococcus</taxon>
    </lineage>
</organism>
<accession>E8RA59</accession>
<evidence type="ECO:0000256" key="3">
    <source>
        <dbReference type="ARBA" id="ARBA00022692"/>
    </source>
</evidence>
<evidence type="ECO:0000256" key="2">
    <source>
        <dbReference type="ARBA" id="ARBA00022475"/>
    </source>
</evidence>
<dbReference type="GeneID" id="10152697"/>
<evidence type="ECO:0000256" key="5">
    <source>
        <dbReference type="ARBA" id="ARBA00023136"/>
    </source>
</evidence>
<dbReference type="PANTHER" id="PTHR47089:SF1">
    <property type="entry name" value="GUANOSINE ABC TRANSPORTER PERMEASE PROTEIN NUPP"/>
    <property type="match status" value="1"/>
</dbReference>
<dbReference type="KEGG" id="dmu:Desmu_0018"/>
<dbReference type="AlphaFoldDB" id="E8RA59"/>
<keyword evidence="5 6" id="KW-0472">Membrane</keyword>
<evidence type="ECO:0000256" key="4">
    <source>
        <dbReference type="ARBA" id="ARBA00022989"/>
    </source>
</evidence>
<feature type="transmembrane region" description="Helical" evidence="6">
    <location>
        <begin position="310"/>
        <end position="332"/>
    </location>
</feature>
<reference evidence="7 8" key="2">
    <citation type="journal article" date="2011" name="Stand. Genomic Sci.">
        <title>Complete genome sequence of Desulfurococcus mucosus type strain (O7/1).</title>
        <authorList>
            <person name="Wirth R."/>
            <person name="Chertkov O."/>
            <person name="Held B."/>
            <person name="Lapidus A."/>
            <person name="Nolan M."/>
            <person name="Lucas S."/>
            <person name="Hammon N."/>
            <person name="Deshpande S."/>
            <person name="Cheng J.F."/>
            <person name="Tapia R."/>
            <person name="Han C."/>
            <person name="Goodwin L."/>
            <person name="Pitluck S."/>
            <person name="Liolios K."/>
            <person name="Ioanna P."/>
            <person name="Ivanova N."/>
            <person name="Mavromatis K."/>
            <person name="Mikhailova N."/>
            <person name="Pati A."/>
            <person name="Chen A."/>
            <person name="Palaniappan K."/>
            <person name="Land M."/>
            <person name="Hauser L."/>
            <person name="Chang Y.J."/>
            <person name="Jeffries C.D."/>
            <person name="Bilek Y."/>
            <person name="Hader T."/>
            <person name="Rohde M."/>
            <person name="Spring S."/>
            <person name="Sikorski J."/>
            <person name="Goker M."/>
            <person name="Woyke T."/>
            <person name="Bristow J."/>
            <person name="Eisen J.A."/>
            <person name="Markowitz V."/>
            <person name="Hugenholtz P."/>
            <person name="Kyrpides N.C."/>
            <person name="Klenk H.P."/>
        </authorList>
    </citation>
    <scope>NUCLEOTIDE SEQUENCE [LARGE SCALE GENOMIC DNA]</scope>
    <source>
        <strain evidence="8">ATCC 35584 / DSM 2162 / JCM 9187 / O7/1</strain>
    </source>
</reference>
<gene>
    <name evidence="7" type="ordered locus">Desmu_0018</name>
</gene>
<feature type="transmembrane region" description="Helical" evidence="6">
    <location>
        <begin position="287"/>
        <end position="304"/>
    </location>
</feature>